<feature type="repeat" description="WD" evidence="3">
    <location>
        <begin position="233"/>
        <end position="275"/>
    </location>
</feature>
<evidence type="ECO:0000313" key="4">
    <source>
        <dbReference type="EMBL" id="CAA3010895.1"/>
    </source>
</evidence>
<dbReference type="AlphaFoldDB" id="A0A8S0U3J5"/>
<sequence length="388" mass="43372">MGNRAAQNTLDLYIHDYMVRNNMHTSADIFAREAEVIPNVHAINPRKELLTDWWSLFLDVYNARAEAARHSQTRGASSSKDTQTTVNVPWHNPILTRPDFGHMQHGCINEGNKVKQIPPEELPSTTFSLLINVFFLLHLFCLSFEEVESFKTKSKLRCCHFSASGKLLAAAGHDSKVLIWNLESLSMNVIKGYSHLITDIRSKPNSTVFATSSVDRAVKICDAIKPTKSNSRLVGHAKPVMSLDFHPTRVNILCSCDSNDEIQLWNVNESACIRAFKGANRQVRFQPQSGNLLAAATGNVINMIDVETSTIQYQLEGHAKDVRSMCWDTSWDTSGRYMASISEDCACIWSIEAGGKSVHQLQSSENMFVSCTFHPVYSLVLAIGSYRV</sequence>
<dbReference type="Pfam" id="PF08513">
    <property type="entry name" value="LisH"/>
    <property type="match status" value="1"/>
</dbReference>
<reference evidence="4 5" key="1">
    <citation type="submission" date="2019-12" db="EMBL/GenBank/DDBJ databases">
        <authorList>
            <person name="Alioto T."/>
            <person name="Alioto T."/>
            <person name="Gomez Garrido J."/>
        </authorList>
    </citation>
    <scope>NUCLEOTIDE SEQUENCE [LARGE SCALE GENOMIC DNA]</scope>
</reference>
<protein>
    <submittedName>
        <fullName evidence="4">Transcriptional corepressor LEUNIG_HOMOLOG-like</fullName>
    </submittedName>
</protein>
<dbReference type="InterPro" id="IPR019775">
    <property type="entry name" value="WD40_repeat_CS"/>
</dbReference>
<dbReference type="InterPro" id="IPR036322">
    <property type="entry name" value="WD40_repeat_dom_sf"/>
</dbReference>
<dbReference type="PANTHER" id="PTHR44376">
    <property type="entry name" value="TRANSCRIPTIONAL REGULATOR OF FILAMENTOUS GROWTH FLO8"/>
    <property type="match status" value="1"/>
</dbReference>
<dbReference type="OrthoDB" id="47802at2759"/>
<dbReference type="InterPro" id="IPR015943">
    <property type="entry name" value="WD40/YVTN_repeat-like_dom_sf"/>
</dbReference>
<keyword evidence="2" id="KW-0677">Repeat</keyword>
<evidence type="ECO:0000256" key="3">
    <source>
        <dbReference type="PROSITE-ProRule" id="PRU00221"/>
    </source>
</evidence>
<dbReference type="PROSITE" id="PS00678">
    <property type="entry name" value="WD_REPEATS_1"/>
    <property type="match status" value="2"/>
</dbReference>
<dbReference type="PANTHER" id="PTHR44376:SF8">
    <property type="entry name" value="TRANSCRIPTIONAL COREPRESSOR LEUNIG-LIKE"/>
    <property type="match status" value="1"/>
</dbReference>
<keyword evidence="1 3" id="KW-0853">WD repeat</keyword>
<dbReference type="PROSITE" id="PS50082">
    <property type="entry name" value="WD_REPEATS_2"/>
    <property type="match status" value="2"/>
</dbReference>
<dbReference type="InterPro" id="IPR001680">
    <property type="entry name" value="WD40_rpt"/>
</dbReference>
<evidence type="ECO:0000256" key="1">
    <source>
        <dbReference type="ARBA" id="ARBA00022574"/>
    </source>
</evidence>
<dbReference type="InterPro" id="IPR006594">
    <property type="entry name" value="LisH"/>
</dbReference>
<dbReference type="Gene3D" id="2.130.10.10">
    <property type="entry name" value="YVTN repeat-like/Quinoprotein amine dehydrogenase"/>
    <property type="match status" value="2"/>
</dbReference>
<dbReference type="EMBL" id="CACTIH010007353">
    <property type="protein sequence ID" value="CAA3010895.1"/>
    <property type="molecule type" value="Genomic_DNA"/>
</dbReference>
<name>A0A8S0U3J5_OLEEU</name>
<evidence type="ECO:0000256" key="2">
    <source>
        <dbReference type="ARBA" id="ARBA00022737"/>
    </source>
</evidence>
<feature type="repeat" description="WD" evidence="3">
    <location>
        <begin position="161"/>
        <end position="184"/>
    </location>
</feature>
<evidence type="ECO:0000313" key="5">
    <source>
        <dbReference type="Proteomes" id="UP000594638"/>
    </source>
</evidence>
<keyword evidence="5" id="KW-1185">Reference proteome</keyword>
<dbReference type="GO" id="GO:0003714">
    <property type="term" value="F:transcription corepressor activity"/>
    <property type="evidence" value="ECO:0007669"/>
    <property type="project" value="InterPro"/>
</dbReference>
<dbReference type="InterPro" id="IPR044716">
    <property type="entry name" value="LEUNIG-like"/>
</dbReference>
<dbReference type="PROSITE" id="PS50896">
    <property type="entry name" value="LISH"/>
    <property type="match status" value="1"/>
</dbReference>
<proteinExistence type="predicted"/>
<dbReference type="SMART" id="SM00320">
    <property type="entry name" value="WD40"/>
    <property type="match status" value="5"/>
</dbReference>
<dbReference type="Pfam" id="PF00400">
    <property type="entry name" value="WD40"/>
    <property type="match status" value="4"/>
</dbReference>
<accession>A0A8S0U3J5</accession>
<dbReference type="Proteomes" id="UP000594638">
    <property type="component" value="Unassembled WGS sequence"/>
</dbReference>
<dbReference type="SMART" id="SM00667">
    <property type="entry name" value="LisH"/>
    <property type="match status" value="1"/>
</dbReference>
<dbReference type="Gramene" id="OE9A008540T1">
    <property type="protein sequence ID" value="OE9A008540C1"/>
    <property type="gene ID" value="OE9A008540"/>
</dbReference>
<comment type="caution">
    <text evidence="4">The sequence shown here is derived from an EMBL/GenBank/DDBJ whole genome shotgun (WGS) entry which is preliminary data.</text>
</comment>
<gene>
    <name evidence="4" type="ORF">OLEA9_A008540</name>
</gene>
<dbReference type="SUPFAM" id="SSF50978">
    <property type="entry name" value="WD40 repeat-like"/>
    <property type="match status" value="1"/>
</dbReference>
<organism evidence="4 5">
    <name type="scientific">Olea europaea subsp. europaea</name>
    <dbReference type="NCBI Taxonomy" id="158383"/>
    <lineage>
        <taxon>Eukaryota</taxon>
        <taxon>Viridiplantae</taxon>
        <taxon>Streptophyta</taxon>
        <taxon>Embryophyta</taxon>
        <taxon>Tracheophyta</taxon>
        <taxon>Spermatophyta</taxon>
        <taxon>Magnoliopsida</taxon>
        <taxon>eudicotyledons</taxon>
        <taxon>Gunneridae</taxon>
        <taxon>Pentapetalae</taxon>
        <taxon>asterids</taxon>
        <taxon>lamiids</taxon>
        <taxon>Lamiales</taxon>
        <taxon>Oleaceae</taxon>
        <taxon>Oleeae</taxon>
        <taxon>Olea</taxon>
    </lineage>
</organism>